<proteinExistence type="inferred from homology"/>
<dbReference type="Gene3D" id="1.25.40.390">
    <property type="match status" value="1"/>
</dbReference>
<comment type="subcellular location">
    <subcellularLocation>
        <location evidence="1">Cell outer membrane</location>
    </subcellularLocation>
</comment>
<dbReference type="Proteomes" id="UP000309594">
    <property type="component" value="Unassembled WGS sequence"/>
</dbReference>
<keyword evidence="10" id="KW-1185">Reference proteome</keyword>
<evidence type="ECO:0000256" key="2">
    <source>
        <dbReference type="ARBA" id="ARBA00006275"/>
    </source>
</evidence>
<evidence type="ECO:0000256" key="5">
    <source>
        <dbReference type="ARBA" id="ARBA00023237"/>
    </source>
</evidence>
<reference evidence="8 10" key="1">
    <citation type="submission" date="2019-02" db="EMBL/GenBank/DDBJ databases">
        <title>Pedobacter sp. RP-3-8 sp. nov., isolated from Arctic soil.</title>
        <authorList>
            <person name="Dahal R.H."/>
        </authorList>
    </citation>
    <scope>NUCLEOTIDE SEQUENCE [LARGE SCALE GENOMIC DNA]</scope>
    <source>
        <strain evidence="8 10">RP-3-8</strain>
    </source>
</reference>
<name>A0A4U1GJ12_9SPHI</name>
<reference evidence="9 11" key="2">
    <citation type="submission" date="2019-04" db="EMBL/GenBank/DDBJ databases">
        <title>Pedobacter sp. RP-1-16 sp. nov., isolated from Arctic soil.</title>
        <authorList>
            <person name="Dahal R.H."/>
            <person name="Kim D.-U."/>
        </authorList>
    </citation>
    <scope>NUCLEOTIDE SEQUENCE [LARGE SCALE GENOMIC DNA]</scope>
    <source>
        <strain evidence="9 11">RP-1-16</strain>
    </source>
</reference>
<evidence type="ECO:0000256" key="3">
    <source>
        <dbReference type="ARBA" id="ARBA00022729"/>
    </source>
</evidence>
<accession>A0A4R0NHP0</accession>
<evidence type="ECO:0000313" key="9">
    <source>
        <dbReference type="EMBL" id="TKC64128.1"/>
    </source>
</evidence>
<evidence type="ECO:0000259" key="7">
    <source>
        <dbReference type="Pfam" id="PF14322"/>
    </source>
</evidence>
<evidence type="ECO:0000313" key="8">
    <source>
        <dbReference type="EMBL" id="TCC99728.1"/>
    </source>
</evidence>
<dbReference type="SUPFAM" id="SSF48452">
    <property type="entry name" value="TPR-like"/>
    <property type="match status" value="1"/>
</dbReference>
<feature type="domain" description="SusD-like N-terminal" evidence="7">
    <location>
        <begin position="63"/>
        <end position="164"/>
    </location>
</feature>
<sequence length="477" mass="54860">MWNVMEDARAGLIGVYGLCRSALADNNRFWYYGDVRMADFDGTTREDIKSIHNNELNVQYPLVQDLSDWRRFYAAINAANLFIERAPEIFKKDPRYTEQNFNLDMAQARVLRAFLYFYIVRLWGDVPLITTSHDGEFANKKREDQQKVLAFAANELIASVQYLPYRFNGAFPEQTGQYYGRNIDNWESDLVRKHTAWGILAHIYAWQGNYAETARYAQLVMDAESNLGLATAAFPINGSNIRRMFRGEVNDEVKAVVLGFGHRWRPAETSFTGTIEGLTLAQPLVNNRLIQAIYVPKDTILSIYKEAKDDRFGIDTLTKNVTSDLWFTGFDRPYPMFKKIFAVADVSVQNTNVPIAYFSSTTVVNRMEDIALLLAEAKAVLNDRPGAIVILNKIRTKHGLPVYNPLVNGEAVDAVFSERRRELLGEGHRWYDLVRYKKIKNNDLEFNDLIQSGGIYWPINRNLLIQNPLLIQNTYWQ</sequence>
<organism evidence="9 11">
    <name type="scientific">Pedobacter hiemivivus</name>
    <dbReference type="NCBI Taxonomy" id="2530454"/>
    <lineage>
        <taxon>Bacteria</taxon>
        <taxon>Pseudomonadati</taxon>
        <taxon>Bacteroidota</taxon>
        <taxon>Sphingobacteriia</taxon>
        <taxon>Sphingobacteriales</taxon>
        <taxon>Sphingobacteriaceae</taxon>
        <taxon>Pedobacter</taxon>
    </lineage>
</organism>
<dbReference type="InterPro" id="IPR012944">
    <property type="entry name" value="SusD_RagB_dom"/>
</dbReference>
<feature type="domain" description="RagB/SusD" evidence="6">
    <location>
        <begin position="357"/>
        <end position="442"/>
    </location>
</feature>
<accession>A0A4U1GJ12</accession>
<dbReference type="InterPro" id="IPR011990">
    <property type="entry name" value="TPR-like_helical_dom_sf"/>
</dbReference>
<dbReference type="GO" id="GO:0009279">
    <property type="term" value="C:cell outer membrane"/>
    <property type="evidence" value="ECO:0007669"/>
    <property type="project" value="UniProtKB-SubCell"/>
</dbReference>
<evidence type="ECO:0000256" key="4">
    <source>
        <dbReference type="ARBA" id="ARBA00023136"/>
    </source>
</evidence>
<evidence type="ECO:0000256" key="1">
    <source>
        <dbReference type="ARBA" id="ARBA00004442"/>
    </source>
</evidence>
<dbReference type="EMBL" id="SWDX01000002">
    <property type="protein sequence ID" value="TKC64128.1"/>
    <property type="molecule type" value="Genomic_DNA"/>
</dbReference>
<dbReference type="EMBL" id="SJSM01000001">
    <property type="protein sequence ID" value="TCC99728.1"/>
    <property type="molecule type" value="Genomic_DNA"/>
</dbReference>
<keyword evidence="4" id="KW-0472">Membrane</keyword>
<gene>
    <name evidence="8" type="ORF">EZ444_02135</name>
    <name evidence="9" type="ORF">FBD94_04725</name>
</gene>
<keyword evidence="3" id="KW-0732">Signal</keyword>
<comment type="caution">
    <text evidence="9">The sequence shown here is derived from an EMBL/GenBank/DDBJ whole genome shotgun (WGS) entry which is preliminary data.</text>
</comment>
<dbReference type="Pfam" id="PF07980">
    <property type="entry name" value="SusD_RagB"/>
    <property type="match status" value="1"/>
</dbReference>
<comment type="similarity">
    <text evidence="2">Belongs to the SusD family.</text>
</comment>
<dbReference type="InterPro" id="IPR033985">
    <property type="entry name" value="SusD-like_N"/>
</dbReference>
<dbReference type="Proteomes" id="UP000291117">
    <property type="component" value="Unassembled WGS sequence"/>
</dbReference>
<dbReference type="CDD" id="cd08977">
    <property type="entry name" value="SusD"/>
    <property type="match status" value="1"/>
</dbReference>
<evidence type="ECO:0000313" key="11">
    <source>
        <dbReference type="Proteomes" id="UP000309594"/>
    </source>
</evidence>
<dbReference type="AlphaFoldDB" id="A0A4U1GJ12"/>
<evidence type="ECO:0000313" key="10">
    <source>
        <dbReference type="Proteomes" id="UP000291117"/>
    </source>
</evidence>
<keyword evidence="5" id="KW-0998">Cell outer membrane</keyword>
<evidence type="ECO:0000259" key="6">
    <source>
        <dbReference type="Pfam" id="PF07980"/>
    </source>
</evidence>
<dbReference type="Pfam" id="PF14322">
    <property type="entry name" value="SusD-like_3"/>
    <property type="match status" value="1"/>
</dbReference>
<dbReference type="OrthoDB" id="617686at2"/>
<protein>
    <submittedName>
        <fullName evidence="9">RagB/SusD family nutrient uptake outer membrane protein</fullName>
    </submittedName>
</protein>